<evidence type="ECO:0000256" key="2">
    <source>
        <dbReference type="ARBA" id="ARBA00022527"/>
    </source>
</evidence>
<dbReference type="GO" id="GO:0005737">
    <property type="term" value="C:cytoplasm"/>
    <property type="evidence" value="ECO:0007669"/>
    <property type="project" value="TreeGrafter"/>
</dbReference>
<evidence type="ECO:0000256" key="3">
    <source>
        <dbReference type="ARBA" id="ARBA00022679"/>
    </source>
</evidence>
<dbReference type="Gene3D" id="1.10.510.10">
    <property type="entry name" value="Transferase(Phosphotransferase) domain 1"/>
    <property type="match status" value="1"/>
</dbReference>
<evidence type="ECO:0000256" key="5">
    <source>
        <dbReference type="ARBA" id="ARBA00022777"/>
    </source>
</evidence>
<keyword evidence="11" id="KW-1185">Reference proteome</keyword>
<accession>A0A812IWS9</accession>
<name>A0A812IWS9_SYMPI</name>
<dbReference type="OrthoDB" id="248923at2759"/>
<comment type="caution">
    <text evidence="10">The sequence shown here is derived from an EMBL/GenBank/DDBJ whole genome shotgun (WGS) entry which is preliminary data.</text>
</comment>
<protein>
    <recommendedName>
        <fullName evidence="1">non-specific serine/threonine protein kinase</fullName>
        <ecNumber evidence="1">2.7.11.1</ecNumber>
    </recommendedName>
</protein>
<evidence type="ECO:0000256" key="8">
    <source>
        <dbReference type="ARBA" id="ARBA00048679"/>
    </source>
</evidence>
<organism evidence="10 11">
    <name type="scientific">Symbiodinium pilosum</name>
    <name type="common">Dinoflagellate</name>
    <dbReference type="NCBI Taxonomy" id="2952"/>
    <lineage>
        <taxon>Eukaryota</taxon>
        <taxon>Sar</taxon>
        <taxon>Alveolata</taxon>
        <taxon>Dinophyceae</taxon>
        <taxon>Suessiales</taxon>
        <taxon>Symbiodiniaceae</taxon>
        <taxon>Symbiodinium</taxon>
    </lineage>
</organism>
<evidence type="ECO:0000259" key="9">
    <source>
        <dbReference type="PROSITE" id="PS50011"/>
    </source>
</evidence>
<keyword evidence="6" id="KW-0067">ATP-binding</keyword>
<keyword evidence="4" id="KW-0547">Nucleotide-binding</keyword>
<dbReference type="PANTHER" id="PTHR22967">
    <property type="entry name" value="SERINE/THREONINE PROTEIN KINASE"/>
    <property type="match status" value="1"/>
</dbReference>
<dbReference type="Proteomes" id="UP000649617">
    <property type="component" value="Unassembled WGS sequence"/>
</dbReference>
<dbReference type="SUPFAM" id="SSF56112">
    <property type="entry name" value="Protein kinase-like (PK-like)"/>
    <property type="match status" value="1"/>
</dbReference>
<keyword evidence="3" id="KW-0808">Transferase</keyword>
<gene>
    <name evidence="10" type="primary">Gak</name>
    <name evidence="10" type="ORF">SPIL2461_LOCUS672</name>
</gene>
<dbReference type="GO" id="GO:0005524">
    <property type="term" value="F:ATP binding"/>
    <property type="evidence" value="ECO:0007669"/>
    <property type="project" value="UniProtKB-KW"/>
</dbReference>
<feature type="domain" description="Protein kinase" evidence="9">
    <location>
        <begin position="1"/>
        <end position="58"/>
    </location>
</feature>
<comment type="catalytic activity">
    <reaction evidence="8">
        <text>L-seryl-[protein] + ATP = O-phospho-L-seryl-[protein] + ADP + H(+)</text>
        <dbReference type="Rhea" id="RHEA:17989"/>
        <dbReference type="Rhea" id="RHEA-COMP:9863"/>
        <dbReference type="Rhea" id="RHEA-COMP:11604"/>
        <dbReference type="ChEBI" id="CHEBI:15378"/>
        <dbReference type="ChEBI" id="CHEBI:29999"/>
        <dbReference type="ChEBI" id="CHEBI:30616"/>
        <dbReference type="ChEBI" id="CHEBI:83421"/>
        <dbReference type="ChEBI" id="CHEBI:456216"/>
        <dbReference type="EC" id="2.7.11.1"/>
    </reaction>
</comment>
<evidence type="ECO:0000313" key="10">
    <source>
        <dbReference type="EMBL" id="CAE7169396.1"/>
    </source>
</evidence>
<proteinExistence type="predicted"/>
<dbReference type="GO" id="GO:0004674">
    <property type="term" value="F:protein serine/threonine kinase activity"/>
    <property type="evidence" value="ECO:0007669"/>
    <property type="project" value="UniProtKB-KW"/>
</dbReference>
<dbReference type="InterPro" id="IPR011009">
    <property type="entry name" value="Kinase-like_dom_sf"/>
</dbReference>
<dbReference type="PROSITE" id="PS50011">
    <property type="entry name" value="PROTEIN_KINASE_DOM"/>
    <property type="match status" value="1"/>
</dbReference>
<keyword evidence="2" id="KW-0723">Serine/threonine-protein kinase</keyword>
<reference evidence="10" key="1">
    <citation type="submission" date="2021-02" db="EMBL/GenBank/DDBJ databases">
        <authorList>
            <person name="Dougan E. K."/>
            <person name="Rhodes N."/>
            <person name="Thang M."/>
            <person name="Chan C."/>
        </authorList>
    </citation>
    <scope>NUCLEOTIDE SEQUENCE</scope>
</reference>
<dbReference type="EMBL" id="CAJNIZ010000558">
    <property type="protein sequence ID" value="CAE7169396.1"/>
    <property type="molecule type" value="Genomic_DNA"/>
</dbReference>
<dbReference type="PANTHER" id="PTHR22967:SF57">
    <property type="entry name" value="AUXILIN, ISOFORM A-RELATED"/>
    <property type="match status" value="1"/>
</dbReference>
<evidence type="ECO:0000256" key="4">
    <source>
        <dbReference type="ARBA" id="ARBA00022741"/>
    </source>
</evidence>
<evidence type="ECO:0000256" key="6">
    <source>
        <dbReference type="ARBA" id="ARBA00022840"/>
    </source>
</evidence>
<evidence type="ECO:0000313" key="11">
    <source>
        <dbReference type="Proteomes" id="UP000649617"/>
    </source>
</evidence>
<comment type="catalytic activity">
    <reaction evidence="7">
        <text>L-threonyl-[protein] + ATP = O-phospho-L-threonyl-[protein] + ADP + H(+)</text>
        <dbReference type="Rhea" id="RHEA:46608"/>
        <dbReference type="Rhea" id="RHEA-COMP:11060"/>
        <dbReference type="Rhea" id="RHEA-COMP:11605"/>
        <dbReference type="ChEBI" id="CHEBI:15378"/>
        <dbReference type="ChEBI" id="CHEBI:30013"/>
        <dbReference type="ChEBI" id="CHEBI:30616"/>
        <dbReference type="ChEBI" id="CHEBI:61977"/>
        <dbReference type="ChEBI" id="CHEBI:456216"/>
        <dbReference type="EC" id="2.7.11.1"/>
    </reaction>
</comment>
<dbReference type="AlphaFoldDB" id="A0A812IWS9"/>
<evidence type="ECO:0000256" key="1">
    <source>
        <dbReference type="ARBA" id="ARBA00012513"/>
    </source>
</evidence>
<dbReference type="EC" id="2.7.11.1" evidence="1"/>
<sequence>MIYRPPEMVDFYAEFPISEKVDVWMIGCILYTLMFYRQTLCMYWGWSLLCQAYTGIGS</sequence>
<evidence type="ECO:0000256" key="7">
    <source>
        <dbReference type="ARBA" id="ARBA00047899"/>
    </source>
</evidence>
<dbReference type="InterPro" id="IPR000719">
    <property type="entry name" value="Prot_kinase_dom"/>
</dbReference>
<keyword evidence="5" id="KW-0418">Kinase</keyword>